<feature type="region of interest" description="Disordered" evidence="1">
    <location>
        <begin position="1"/>
        <end position="38"/>
    </location>
</feature>
<dbReference type="Proteomes" id="UP001501666">
    <property type="component" value="Unassembled WGS sequence"/>
</dbReference>
<dbReference type="EMBL" id="BAAATE010000004">
    <property type="protein sequence ID" value="GAA2653653.1"/>
    <property type="molecule type" value="Genomic_DNA"/>
</dbReference>
<reference evidence="3 4" key="1">
    <citation type="journal article" date="2019" name="Int. J. Syst. Evol. Microbiol.">
        <title>The Global Catalogue of Microorganisms (GCM) 10K type strain sequencing project: providing services to taxonomists for standard genome sequencing and annotation.</title>
        <authorList>
            <consortium name="The Broad Institute Genomics Platform"/>
            <consortium name="The Broad Institute Genome Sequencing Center for Infectious Disease"/>
            <person name="Wu L."/>
            <person name="Ma J."/>
        </authorList>
    </citation>
    <scope>NUCLEOTIDE SEQUENCE [LARGE SCALE GENOMIC DNA]</scope>
    <source>
        <strain evidence="3 4">JCM 6835</strain>
    </source>
</reference>
<dbReference type="Pfam" id="PF26345">
    <property type="entry name" value="ScoMcrA_N"/>
    <property type="match status" value="1"/>
</dbReference>
<accession>A0ABN3RIQ3</accession>
<name>A0ABN3RIQ3_9ACTN</name>
<evidence type="ECO:0000256" key="1">
    <source>
        <dbReference type="SAM" id="MobiDB-lite"/>
    </source>
</evidence>
<comment type="caution">
    <text evidence="3">The sequence shown here is derived from an EMBL/GenBank/DDBJ whole genome shotgun (WGS) entry which is preliminary data.</text>
</comment>
<dbReference type="InterPro" id="IPR058807">
    <property type="entry name" value="ScoMcrA_N"/>
</dbReference>
<proteinExistence type="predicted"/>
<evidence type="ECO:0000313" key="3">
    <source>
        <dbReference type="EMBL" id="GAA2653653.1"/>
    </source>
</evidence>
<organism evidence="3 4">
    <name type="scientific">Nonomuraea recticatena</name>
    <dbReference type="NCBI Taxonomy" id="46178"/>
    <lineage>
        <taxon>Bacteria</taxon>
        <taxon>Bacillati</taxon>
        <taxon>Actinomycetota</taxon>
        <taxon>Actinomycetes</taxon>
        <taxon>Streptosporangiales</taxon>
        <taxon>Streptosporangiaceae</taxon>
        <taxon>Nonomuraea</taxon>
    </lineage>
</organism>
<protein>
    <recommendedName>
        <fullName evidence="2">ScoMcrA-like N-terminal head domain-containing protein</fullName>
    </recommendedName>
</protein>
<keyword evidence="4" id="KW-1185">Reference proteome</keyword>
<sequence>MALEGAQGVQQEERFVWRPLPASRPAPNSGDPLHPVHDSQCMTIFPVTGRPLKPSEFSGGNATVARVLSQLGFSVTTPDSSRA</sequence>
<evidence type="ECO:0000313" key="4">
    <source>
        <dbReference type="Proteomes" id="UP001501666"/>
    </source>
</evidence>
<feature type="domain" description="ScoMcrA-like N-terminal head" evidence="2">
    <location>
        <begin position="48"/>
        <end position="76"/>
    </location>
</feature>
<gene>
    <name evidence="3" type="ORF">GCM10010412_021930</name>
</gene>
<evidence type="ECO:0000259" key="2">
    <source>
        <dbReference type="Pfam" id="PF26345"/>
    </source>
</evidence>